<dbReference type="SUPFAM" id="SSF52833">
    <property type="entry name" value="Thioredoxin-like"/>
    <property type="match status" value="1"/>
</dbReference>
<dbReference type="GO" id="GO:0006749">
    <property type="term" value="P:glutathione metabolic process"/>
    <property type="evidence" value="ECO:0007669"/>
    <property type="project" value="TreeGrafter"/>
</dbReference>
<feature type="non-terminal residue" evidence="3">
    <location>
        <position position="89"/>
    </location>
</feature>
<dbReference type="PANTHER" id="PTHR11571">
    <property type="entry name" value="GLUTATHIONE S-TRANSFERASE"/>
    <property type="match status" value="1"/>
</dbReference>
<dbReference type="GO" id="GO:0004364">
    <property type="term" value="F:glutathione transferase activity"/>
    <property type="evidence" value="ECO:0007669"/>
    <property type="project" value="TreeGrafter"/>
</dbReference>
<keyword evidence="1" id="KW-0812">Transmembrane</keyword>
<feature type="domain" description="GST N-terminal" evidence="2">
    <location>
        <begin position="1"/>
        <end position="43"/>
    </location>
</feature>
<dbReference type="Gene3D" id="1.20.1050.130">
    <property type="match status" value="1"/>
</dbReference>
<reference evidence="3" key="1">
    <citation type="journal article" date="2011" name="Hydrobiologia">
        <title>Sequence analysis of genomic DNA (680 Mb) by GS-FLX-Titanium sequencer in the monogonont rotifer, Brachionus ibericus.</title>
        <authorList>
            <person name="Lee J.-S."/>
            <person name="Kim R.-O."/>
            <person name="Rhee J.-S."/>
            <person name="Han J."/>
            <person name="Hwang D.-S."/>
            <person name="Choi B.-S."/>
            <person name="Lee C.J."/>
            <person name="Yoon Y.-D."/>
            <person name="Lim J.-S."/>
            <person name="Lee Y.-M."/>
            <person name="Park G.S."/>
            <person name="Hagiwara A."/>
            <person name="Choi I.-Y."/>
        </authorList>
    </citation>
    <scope>NUCLEOTIDE SEQUENCE</scope>
</reference>
<dbReference type="InterPro" id="IPR004045">
    <property type="entry name" value="Glutathione_S-Trfase_N"/>
</dbReference>
<dbReference type="Pfam" id="PF02798">
    <property type="entry name" value="GST_N"/>
    <property type="match status" value="1"/>
</dbReference>
<keyword evidence="3" id="KW-0808">Transferase</keyword>
<proteinExistence type="evidence at transcript level"/>
<name>E5EPB7_9BILA</name>
<organism evidence="3">
    <name type="scientific">Brachionus ibericus</name>
    <dbReference type="NCBI Taxonomy" id="183141"/>
    <lineage>
        <taxon>Eukaryota</taxon>
        <taxon>Metazoa</taxon>
        <taxon>Spiralia</taxon>
        <taxon>Gnathifera</taxon>
        <taxon>Rotifera</taxon>
        <taxon>Eurotatoria</taxon>
        <taxon>Monogononta</taxon>
        <taxon>Pseudotrocha</taxon>
        <taxon>Ploima</taxon>
        <taxon>Brachionidae</taxon>
        <taxon>Brachionus</taxon>
    </lineage>
</organism>
<dbReference type="InterPro" id="IPR050213">
    <property type="entry name" value="GST_superfamily"/>
</dbReference>
<dbReference type="PROSITE" id="PS50404">
    <property type="entry name" value="GST_NTER"/>
    <property type="match status" value="1"/>
</dbReference>
<keyword evidence="1" id="KW-0472">Membrane</keyword>
<feature type="transmembrane region" description="Helical" evidence="1">
    <location>
        <begin position="70"/>
        <end position="88"/>
    </location>
</feature>
<sequence length="89" mass="9924">KIIKLKKKDAPVGQLPYIEIDGLKLPQSLSIARYLAREYNLVGGDNLEAAKADAIVDTCIDLMTGFYQKVFLVTDLAAKVIMTFFFLIN</sequence>
<dbReference type="PANTHER" id="PTHR11571:SF150">
    <property type="entry name" value="GLUTATHIONE S-TRANSFERASE"/>
    <property type="match status" value="1"/>
</dbReference>
<accession>E5EPB7</accession>
<keyword evidence="1" id="KW-1133">Transmembrane helix</keyword>
<evidence type="ECO:0000313" key="3">
    <source>
        <dbReference type="EMBL" id="ADR79296.1"/>
    </source>
</evidence>
<dbReference type="AlphaFoldDB" id="E5EPB7"/>
<dbReference type="InterPro" id="IPR036249">
    <property type="entry name" value="Thioredoxin-like_sf"/>
</dbReference>
<dbReference type="EMBL" id="HM002574">
    <property type="protein sequence ID" value="ADR79296.1"/>
    <property type="molecule type" value="mRNA"/>
</dbReference>
<evidence type="ECO:0000256" key="1">
    <source>
        <dbReference type="SAM" id="Phobius"/>
    </source>
</evidence>
<protein>
    <submittedName>
        <fullName evidence="3">Glutathione S-transferase family member gst-24</fullName>
    </submittedName>
</protein>
<feature type="non-terminal residue" evidence="3">
    <location>
        <position position="1"/>
    </location>
</feature>
<evidence type="ECO:0000259" key="2">
    <source>
        <dbReference type="PROSITE" id="PS50404"/>
    </source>
</evidence>